<feature type="transmembrane region" description="Helical" evidence="2">
    <location>
        <begin position="26"/>
        <end position="45"/>
    </location>
</feature>
<name>A0A1M4ZG02_9BURK</name>
<accession>A0A1M4ZG02</accession>
<keyword evidence="2" id="KW-0812">Transmembrane</keyword>
<dbReference type="OrthoDB" id="780137at2"/>
<keyword evidence="4" id="KW-1185">Reference proteome</keyword>
<protein>
    <submittedName>
        <fullName evidence="3">Uncharacterized protein</fullName>
    </submittedName>
</protein>
<dbReference type="Proteomes" id="UP000184327">
    <property type="component" value="Unassembled WGS sequence"/>
</dbReference>
<feature type="transmembrane region" description="Helical" evidence="2">
    <location>
        <begin position="51"/>
        <end position="73"/>
    </location>
</feature>
<gene>
    <name evidence="3" type="ORF">SAMN02745117_01440</name>
</gene>
<sequence length="677" mass="73613">MREHPIPGNPAHALLQRTRRSLLIQLLLRALLWALAAALLVLALGRIGQPWLSFNTQAGFALAALLAAAVVLWHGRAIRQPTQVALWLEHRLPTMRYALLALLEPQAQTTTLQRQLHTALSTPITTPDGQLQTPQQHLRRQLGQRLRQQLAVPLLVLLLATLLHAIATAGWHQALAARWQAATTLTGSHAATDRFAPLEGELTPPAYTGWPMQTLEQVDTIGGLTGSQIVLRGAGHAEGITATIEQAGAASEYDADADNDTAATPPPVELTTDANHWQARFSLPQQPATLTLTDGHSRRLIVLAPQADAVPQVRLHLPAQDATVTDISGTLELAASLSDDIALARGWFEIIVANGETEGNFTFETRTLLETDFHTNRGELRTQMPLTDFGLKPGGQLSIRAIGTDGNTLTGPGIGYSETRTIRLARAEAEDEVDITPAPPALEQSMMSLRMLIRSTERLDARQEELTREAFVAEATPLARHADDIRDKVQGFVDDASQGGAFEVPPLLNVALEAMWEGARHLSIADTGAALPELRRAYDALQVLANLTRYYFRGEAMPAHADVEGVRMTGEEYVAATPRSQRERQDTPRQRLAARLPQLQQLLAEQPEAAQEPLALLHASTLHELPEAAPLLAQALQALRSQQDASAPLQQLRQQLEGTPQPVPGLPLWAPPLEATP</sequence>
<feature type="region of interest" description="Disordered" evidence="1">
    <location>
        <begin position="657"/>
        <end position="677"/>
    </location>
</feature>
<keyword evidence="2" id="KW-1133">Transmembrane helix</keyword>
<feature type="transmembrane region" description="Helical" evidence="2">
    <location>
        <begin position="150"/>
        <end position="171"/>
    </location>
</feature>
<proteinExistence type="predicted"/>
<evidence type="ECO:0000313" key="4">
    <source>
        <dbReference type="Proteomes" id="UP000184327"/>
    </source>
</evidence>
<dbReference type="AlphaFoldDB" id="A0A1M4ZG02"/>
<evidence type="ECO:0000313" key="3">
    <source>
        <dbReference type="EMBL" id="SHF16516.1"/>
    </source>
</evidence>
<evidence type="ECO:0000256" key="1">
    <source>
        <dbReference type="SAM" id="MobiDB-lite"/>
    </source>
</evidence>
<organism evidence="3 4">
    <name type="scientific">Lampropedia hyalina DSM 16112</name>
    <dbReference type="NCBI Taxonomy" id="1122156"/>
    <lineage>
        <taxon>Bacteria</taxon>
        <taxon>Pseudomonadati</taxon>
        <taxon>Pseudomonadota</taxon>
        <taxon>Betaproteobacteria</taxon>
        <taxon>Burkholderiales</taxon>
        <taxon>Comamonadaceae</taxon>
        <taxon>Lampropedia</taxon>
    </lineage>
</organism>
<evidence type="ECO:0000256" key="2">
    <source>
        <dbReference type="SAM" id="Phobius"/>
    </source>
</evidence>
<dbReference type="STRING" id="1122156.SAMN02745117_01440"/>
<reference evidence="3 4" key="1">
    <citation type="submission" date="2016-11" db="EMBL/GenBank/DDBJ databases">
        <authorList>
            <person name="Jaros S."/>
            <person name="Januszkiewicz K."/>
            <person name="Wedrychowicz H."/>
        </authorList>
    </citation>
    <scope>NUCLEOTIDE SEQUENCE [LARGE SCALE GENOMIC DNA]</scope>
    <source>
        <strain evidence="3 4">DSM 16112</strain>
    </source>
</reference>
<dbReference type="EMBL" id="FQUZ01000014">
    <property type="protein sequence ID" value="SHF16516.1"/>
    <property type="molecule type" value="Genomic_DNA"/>
</dbReference>
<keyword evidence="2" id="KW-0472">Membrane</keyword>
<dbReference type="RefSeq" id="WP_073356022.1">
    <property type="nucleotide sequence ID" value="NZ_FQUZ01000014.1"/>
</dbReference>